<dbReference type="EMBL" id="AGNK02002606">
    <property type="status" value="NOT_ANNOTATED_CDS"/>
    <property type="molecule type" value="Genomic_DNA"/>
</dbReference>
<name>K3Y479_SETIT</name>
<dbReference type="HOGENOM" id="CLU_3385633_0_0_1"/>
<proteinExistence type="predicted"/>
<sequence length="33" mass="4036">MHNMRISRIENKLAIVASSISYVYYSYMIRRRI</sequence>
<dbReference type="InParanoid" id="K3Y479"/>
<dbReference type="Proteomes" id="UP000004995">
    <property type="component" value="Unassembled WGS sequence"/>
</dbReference>
<reference evidence="2" key="1">
    <citation type="journal article" date="2012" name="Nat. Biotechnol.">
        <title>Reference genome sequence of the model plant Setaria.</title>
        <authorList>
            <person name="Bennetzen J.L."/>
            <person name="Schmutz J."/>
            <person name="Wang H."/>
            <person name="Percifield R."/>
            <person name="Hawkins J."/>
            <person name="Pontaroli A.C."/>
            <person name="Estep M."/>
            <person name="Feng L."/>
            <person name="Vaughn J.N."/>
            <person name="Grimwood J."/>
            <person name="Jenkins J."/>
            <person name="Barry K."/>
            <person name="Lindquist E."/>
            <person name="Hellsten U."/>
            <person name="Deshpande S."/>
            <person name="Wang X."/>
            <person name="Wu X."/>
            <person name="Mitros T."/>
            <person name="Triplett J."/>
            <person name="Yang X."/>
            <person name="Ye C.Y."/>
            <person name="Mauro-Herrera M."/>
            <person name="Wang L."/>
            <person name="Li P."/>
            <person name="Sharma M."/>
            <person name="Sharma R."/>
            <person name="Ronald P.C."/>
            <person name="Panaud O."/>
            <person name="Kellogg E.A."/>
            <person name="Brutnell T.P."/>
            <person name="Doust A.N."/>
            <person name="Tuskan G.A."/>
            <person name="Rokhsar D."/>
            <person name="Devos K.M."/>
        </authorList>
    </citation>
    <scope>NUCLEOTIDE SEQUENCE [LARGE SCALE GENOMIC DNA]</scope>
    <source>
        <strain evidence="2">cv. Yugu1</strain>
    </source>
</reference>
<reference evidence="1" key="2">
    <citation type="submission" date="2018-08" db="UniProtKB">
        <authorList>
            <consortium name="EnsemblPlants"/>
        </authorList>
    </citation>
    <scope>IDENTIFICATION</scope>
    <source>
        <strain evidence="1">Yugu1</strain>
    </source>
</reference>
<protein>
    <submittedName>
        <fullName evidence="1">Uncharacterized protein</fullName>
    </submittedName>
</protein>
<dbReference type="AlphaFoldDB" id="K3Y479"/>
<dbReference type="EnsemblPlants" id="KQL11380">
    <property type="protein sequence ID" value="KQL11380"/>
    <property type="gene ID" value="SETIT_009017mg"/>
</dbReference>
<accession>K3Y479</accession>
<keyword evidence="2" id="KW-1185">Reference proteome</keyword>
<evidence type="ECO:0000313" key="1">
    <source>
        <dbReference type="EnsemblPlants" id="KQL11380"/>
    </source>
</evidence>
<organism evidence="1 2">
    <name type="scientific">Setaria italica</name>
    <name type="common">Foxtail millet</name>
    <name type="synonym">Panicum italicum</name>
    <dbReference type="NCBI Taxonomy" id="4555"/>
    <lineage>
        <taxon>Eukaryota</taxon>
        <taxon>Viridiplantae</taxon>
        <taxon>Streptophyta</taxon>
        <taxon>Embryophyta</taxon>
        <taxon>Tracheophyta</taxon>
        <taxon>Spermatophyta</taxon>
        <taxon>Magnoliopsida</taxon>
        <taxon>Liliopsida</taxon>
        <taxon>Poales</taxon>
        <taxon>Poaceae</taxon>
        <taxon>PACMAD clade</taxon>
        <taxon>Panicoideae</taxon>
        <taxon>Panicodae</taxon>
        <taxon>Paniceae</taxon>
        <taxon>Cenchrinae</taxon>
        <taxon>Setaria</taxon>
    </lineage>
</organism>
<dbReference type="Gramene" id="KQL11380">
    <property type="protein sequence ID" value="KQL11380"/>
    <property type="gene ID" value="SETIT_009017mg"/>
</dbReference>
<evidence type="ECO:0000313" key="2">
    <source>
        <dbReference type="Proteomes" id="UP000004995"/>
    </source>
</evidence>